<dbReference type="Proteomes" id="UP001314170">
    <property type="component" value="Unassembled WGS sequence"/>
</dbReference>
<evidence type="ECO:0000313" key="1">
    <source>
        <dbReference type="EMBL" id="CAK7335737.1"/>
    </source>
</evidence>
<dbReference type="EMBL" id="CAWUPB010000994">
    <property type="protein sequence ID" value="CAK7335737.1"/>
    <property type="molecule type" value="Genomic_DNA"/>
</dbReference>
<reference evidence="1 2" key="1">
    <citation type="submission" date="2024-01" db="EMBL/GenBank/DDBJ databases">
        <authorList>
            <person name="Waweru B."/>
        </authorList>
    </citation>
    <scope>NUCLEOTIDE SEQUENCE [LARGE SCALE GENOMIC DNA]</scope>
</reference>
<dbReference type="AlphaFoldDB" id="A0AAV1RHP3"/>
<comment type="caution">
    <text evidence="1">The sequence shown here is derived from an EMBL/GenBank/DDBJ whole genome shotgun (WGS) entry which is preliminary data.</text>
</comment>
<gene>
    <name evidence="1" type="ORF">DCAF_LOCUS10739</name>
</gene>
<proteinExistence type="predicted"/>
<name>A0AAV1RHP3_9ROSI</name>
<accession>A0AAV1RHP3</accession>
<keyword evidence="2" id="KW-1185">Reference proteome</keyword>
<evidence type="ECO:0000313" key="2">
    <source>
        <dbReference type="Proteomes" id="UP001314170"/>
    </source>
</evidence>
<protein>
    <submittedName>
        <fullName evidence="1">Uncharacterized protein</fullName>
    </submittedName>
</protein>
<organism evidence="1 2">
    <name type="scientific">Dovyalis caffra</name>
    <dbReference type="NCBI Taxonomy" id="77055"/>
    <lineage>
        <taxon>Eukaryota</taxon>
        <taxon>Viridiplantae</taxon>
        <taxon>Streptophyta</taxon>
        <taxon>Embryophyta</taxon>
        <taxon>Tracheophyta</taxon>
        <taxon>Spermatophyta</taxon>
        <taxon>Magnoliopsida</taxon>
        <taxon>eudicotyledons</taxon>
        <taxon>Gunneridae</taxon>
        <taxon>Pentapetalae</taxon>
        <taxon>rosids</taxon>
        <taxon>fabids</taxon>
        <taxon>Malpighiales</taxon>
        <taxon>Salicaceae</taxon>
        <taxon>Flacourtieae</taxon>
        <taxon>Dovyalis</taxon>
    </lineage>
</organism>
<sequence>MVGPRKCIGLTYVIDNMQKKTNRTPKTREKHSTESSLLVTRQSIQKWTTLSNDTCKYASTNQMKIPSQVGRARNP</sequence>